<feature type="compositionally biased region" description="Polar residues" evidence="1">
    <location>
        <begin position="1"/>
        <end position="12"/>
    </location>
</feature>
<evidence type="ECO:0000313" key="3">
    <source>
        <dbReference type="Proteomes" id="UP000320333"/>
    </source>
</evidence>
<dbReference type="GO" id="GO:0008569">
    <property type="term" value="F:minus-end-directed microtubule motor activity"/>
    <property type="evidence" value="ECO:0007669"/>
    <property type="project" value="TreeGrafter"/>
</dbReference>
<proteinExistence type="predicted"/>
<dbReference type="PANTHER" id="PTHR10676">
    <property type="entry name" value="DYNEIN HEAVY CHAIN FAMILY PROTEIN"/>
    <property type="match status" value="1"/>
</dbReference>
<comment type="caution">
    <text evidence="2">The sequence shown here is derived from an EMBL/GenBank/DDBJ whole genome shotgun (WGS) entry which is preliminary data.</text>
</comment>
<name>A0A507FHJ6_9FUNG</name>
<protein>
    <recommendedName>
        <fullName evidence="4">F-box domain-containing protein</fullName>
    </recommendedName>
</protein>
<evidence type="ECO:0000313" key="2">
    <source>
        <dbReference type="EMBL" id="TPX75672.1"/>
    </source>
</evidence>
<gene>
    <name evidence="2" type="ORF">CcCBS67573_g03060</name>
</gene>
<evidence type="ECO:0008006" key="4">
    <source>
        <dbReference type="Google" id="ProtNLM"/>
    </source>
</evidence>
<dbReference type="OrthoDB" id="2143324at2759"/>
<evidence type="ECO:0000256" key="1">
    <source>
        <dbReference type="SAM" id="MobiDB-lite"/>
    </source>
</evidence>
<sequence>MLSHAMHSNSTATRKEKEAHMDTTKIRITLSTDSEGESEVRRGGGDDDREIDTVTLPLLPPASPFSINNTNSGSLSKASARKSNIHIVPNELLLLVCSRLPTNALLTMRGVTRRLGALASLVLRDRMRISVDSIAQMLSTLEQQHSLVEEEKRPHLRHYKQFVRNISMNDITEAIWYATPPEELKTVCECLCILKGSMSSLQVSPRRSFLHPTDVSHTTSSASTYPHNNNSDITDSIESSLRTLSLIAPSAESATQSFAPSPPSSLSNSGATLQQHMQLQLQQPTPPAAMQLLYTEDPSVGVPQTWASIKKNMSRYEFKNWVLNLRSNVDKIPYAAVKRVEYMIMHDQSITYERLREVSRPGYSLLIVVAACLQYGNISEEVKSKSREVVACEEQLRKGRLFLASVEGCN</sequence>
<feature type="compositionally biased region" description="Basic and acidic residues" evidence="1">
    <location>
        <begin position="13"/>
        <end position="25"/>
    </location>
</feature>
<dbReference type="GO" id="GO:0030286">
    <property type="term" value="C:dynein complex"/>
    <property type="evidence" value="ECO:0007669"/>
    <property type="project" value="InterPro"/>
</dbReference>
<accession>A0A507FHJ6</accession>
<dbReference type="GO" id="GO:0045505">
    <property type="term" value="F:dynein intermediate chain binding"/>
    <property type="evidence" value="ECO:0007669"/>
    <property type="project" value="InterPro"/>
</dbReference>
<feature type="region of interest" description="Disordered" evidence="1">
    <location>
        <begin position="1"/>
        <end position="51"/>
    </location>
</feature>
<dbReference type="GO" id="GO:0060294">
    <property type="term" value="P:cilium movement involved in cell motility"/>
    <property type="evidence" value="ECO:0007669"/>
    <property type="project" value="TreeGrafter"/>
</dbReference>
<organism evidence="2 3">
    <name type="scientific">Chytriomyces confervae</name>
    <dbReference type="NCBI Taxonomy" id="246404"/>
    <lineage>
        <taxon>Eukaryota</taxon>
        <taxon>Fungi</taxon>
        <taxon>Fungi incertae sedis</taxon>
        <taxon>Chytridiomycota</taxon>
        <taxon>Chytridiomycota incertae sedis</taxon>
        <taxon>Chytridiomycetes</taxon>
        <taxon>Chytridiales</taxon>
        <taxon>Chytriomycetaceae</taxon>
        <taxon>Chytriomyces</taxon>
    </lineage>
</organism>
<dbReference type="InterPro" id="IPR026983">
    <property type="entry name" value="DHC"/>
</dbReference>
<dbReference type="AlphaFoldDB" id="A0A507FHJ6"/>
<dbReference type="PANTHER" id="PTHR10676:SF343">
    <property type="entry name" value="DYNEIN AXONEMAL HEAVY CHAIN 10"/>
    <property type="match status" value="1"/>
</dbReference>
<dbReference type="GO" id="GO:0097729">
    <property type="term" value="C:9+2 motile cilium"/>
    <property type="evidence" value="ECO:0007669"/>
    <property type="project" value="TreeGrafter"/>
</dbReference>
<dbReference type="Proteomes" id="UP000320333">
    <property type="component" value="Unassembled WGS sequence"/>
</dbReference>
<dbReference type="Gene3D" id="1.20.920.60">
    <property type="match status" value="1"/>
</dbReference>
<dbReference type="EMBL" id="QEAP01000072">
    <property type="protein sequence ID" value="TPX75672.1"/>
    <property type="molecule type" value="Genomic_DNA"/>
</dbReference>
<keyword evidence="3" id="KW-1185">Reference proteome</keyword>
<reference evidence="2 3" key="1">
    <citation type="journal article" date="2019" name="Sci. Rep.">
        <title>Comparative genomics of chytrid fungi reveal insights into the obligate biotrophic and pathogenic lifestyle of Synchytrium endobioticum.</title>
        <authorList>
            <person name="van de Vossenberg B.T.L.H."/>
            <person name="Warris S."/>
            <person name="Nguyen H.D.T."/>
            <person name="van Gent-Pelzer M.P.E."/>
            <person name="Joly D.L."/>
            <person name="van de Geest H.C."/>
            <person name="Bonants P.J.M."/>
            <person name="Smith D.S."/>
            <person name="Levesque C.A."/>
            <person name="van der Lee T.A.J."/>
        </authorList>
    </citation>
    <scope>NUCLEOTIDE SEQUENCE [LARGE SCALE GENOMIC DNA]</scope>
    <source>
        <strain evidence="2 3">CBS 675.73</strain>
    </source>
</reference>
<dbReference type="GO" id="GO:0051959">
    <property type="term" value="F:dynein light intermediate chain binding"/>
    <property type="evidence" value="ECO:0007669"/>
    <property type="project" value="InterPro"/>
</dbReference>